<dbReference type="AlphaFoldDB" id="A0A1I2Z160"/>
<evidence type="ECO:0000256" key="11">
    <source>
        <dbReference type="ARBA" id="ARBA00023444"/>
    </source>
</evidence>
<evidence type="ECO:0000256" key="8">
    <source>
        <dbReference type="ARBA" id="ARBA00023133"/>
    </source>
</evidence>
<feature type="transmembrane region" description="Helical" evidence="12">
    <location>
        <begin position="77"/>
        <end position="96"/>
    </location>
</feature>
<evidence type="ECO:0000256" key="1">
    <source>
        <dbReference type="ARBA" id="ARBA00004141"/>
    </source>
</evidence>
<gene>
    <name evidence="14" type="ORF">E3O11_14150</name>
    <name evidence="13" type="ORF">SAMN05216274_10383</name>
</gene>
<evidence type="ECO:0000256" key="9">
    <source>
        <dbReference type="ARBA" id="ARBA00023136"/>
    </source>
</evidence>
<evidence type="ECO:0000313" key="15">
    <source>
        <dbReference type="Proteomes" id="UP000199681"/>
    </source>
</evidence>
<feature type="transmembrane region" description="Helical" evidence="12">
    <location>
        <begin position="134"/>
        <end position="153"/>
    </location>
</feature>
<keyword evidence="5 12" id="KW-1133">Transmembrane helix</keyword>
<dbReference type="GO" id="GO:0016491">
    <property type="term" value="F:oxidoreductase activity"/>
    <property type="evidence" value="ECO:0007669"/>
    <property type="project" value="UniProtKB-KW"/>
</dbReference>
<feature type="transmembrane region" description="Helical" evidence="12">
    <location>
        <begin position="160"/>
        <end position="183"/>
    </location>
</feature>
<dbReference type="PANTHER" id="PTHR35457:SF1">
    <property type="entry name" value="HEME A SYNTHASE"/>
    <property type="match status" value="1"/>
</dbReference>
<reference evidence="14 16" key="2">
    <citation type="submission" date="2019-03" db="EMBL/GenBank/DDBJ databases">
        <title>Genomics of glacier-inhabiting Cryobacterium strains.</title>
        <authorList>
            <person name="Liu Q."/>
            <person name="Xin Y.-H."/>
        </authorList>
    </citation>
    <scope>NUCLEOTIDE SEQUENCE [LARGE SCALE GENOMIC DNA]</scope>
    <source>
        <strain evidence="14 16">Hh34</strain>
    </source>
</reference>
<comment type="pathway">
    <text evidence="11">Porphyrin-containing compound metabolism.</text>
</comment>
<dbReference type="STRING" id="995038.SAMN05216274_10383"/>
<dbReference type="GO" id="GO:0016020">
    <property type="term" value="C:membrane"/>
    <property type="evidence" value="ECO:0007669"/>
    <property type="project" value="UniProtKB-SubCell"/>
</dbReference>
<keyword evidence="6" id="KW-0560">Oxidoreductase</keyword>
<organism evidence="14 16">
    <name type="scientific">Cryobacterium levicorallinum</name>
    <dbReference type="NCBI Taxonomy" id="995038"/>
    <lineage>
        <taxon>Bacteria</taxon>
        <taxon>Bacillati</taxon>
        <taxon>Actinomycetota</taxon>
        <taxon>Actinomycetes</taxon>
        <taxon>Micrococcales</taxon>
        <taxon>Microbacteriaceae</taxon>
        <taxon>Cryobacterium</taxon>
    </lineage>
</organism>
<dbReference type="GO" id="GO:0046872">
    <property type="term" value="F:metal ion binding"/>
    <property type="evidence" value="ECO:0007669"/>
    <property type="project" value="UniProtKB-KW"/>
</dbReference>
<keyword evidence="15" id="KW-1185">Reference proteome</keyword>
<feature type="transmembrane region" description="Helical" evidence="12">
    <location>
        <begin position="221"/>
        <end position="247"/>
    </location>
</feature>
<feature type="transmembrane region" description="Helical" evidence="12">
    <location>
        <begin position="273"/>
        <end position="291"/>
    </location>
</feature>
<keyword evidence="7" id="KW-0408">Iron</keyword>
<dbReference type="Pfam" id="PF02628">
    <property type="entry name" value="COX15-CtaA"/>
    <property type="match status" value="2"/>
</dbReference>
<evidence type="ECO:0000313" key="14">
    <source>
        <dbReference type="EMBL" id="TFB82968.1"/>
    </source>
</evidence>
<dbReference type="InterPro" id="IPR003780">
    <property type="entry name" value="COX15/CtaA_fam"/>
</dbReference>
<evidence type="ECO:0000256" key="2">
    <source>
        <dbReference type="ARBA" id="ARBA00022475"/>
    </source>
</evidence>
<comment type="caution">
    <text evidence="14">The sequence shown here is derived from an EMBL/GenBank/DDBJ whole genome shotgun (WGS) entry which is preliminary data.</text>
</comment>
<evidence type="ECO:0000256" key="6">
    <source>
        <dbReference type="ARBA" id="ARBA00023002"/>
    </source>
</evidence>
<dbReference type="PANTHER" id="PTHR35457">
    <property type="entry name" value="HEME A SYNTHASE"/>
    <property type="match status" value="1"/>
</dbReference>
<evidence type="ECO:0000256" key="3">
    <source>
        <dbReference type="ARBA" id="ARBA00022692"/>
    </source>
</evidence>
<evidence type="ECO:0000256" key="12">
    <source>
        <dbReference type="SAM" id="Phobius"/>
    </source>
</evidence>
<dbReference type="EMBL" id="FOPW01000003">
    <property type="protein sequence ID" value="SFH31583.1"/>
    <property type="molecule type" value="Genomic_DNA"/>
</dbReference>
<reference evidence="13 15" key="1">
    <citation type="submission" date="2016-10" db="EMBL/GenBank/DDBJ databases">
        <authorList>
            <person name="Varghese N."/>
            <person name="Submissions S."/>
        </authorList>
    </citation>
    <scope>NUCLEOTIDE SEQUENCE [LARGE SCALE GENOMIC DNA]</scope>
    <source>
        <strain evidence="13 15">GMCC 1.11211</strain>
    </source>
</reference>
<proteinExistence type="predicted"/>
<sequence length="371" mass="39375">MDVAILQVDQWDSRACRSIHIWTRHDENARVISTTERAESVNRKNQGLSSAIGAGYRVVSQKIRYWLPSAVDRRIRVVAWLSLVTEILIVGTGGAVRLTGSGLGCPTWPTCVAGSLVPTPEMGLHGVIEFGNRLMTGLIGIIAIAAVVLLWRLRTERKDLFTLAVILGVGVLAQALVGGVTVLTGLNPFIVGFHFMASLIMVCIATVLVHRVYLPSGPRALVVPVGFAGLAHATSFVVALTVVMGVVTTASGPHSGDAEAGRTGFNAELLEHLHAWPGYATLVLTIVLLAASVRGKLPVRKLVVTLLVVELVQIVVGLLQANLGLPPVLVGLHMVLACVLAAAMTAVVLNLKAPTTLTDRVSETTHEHARS</sequence>
<dbReference type="Proteomes" id="UP000199681">
    <property type="component" value="Unassembled WGS sequence"/>
</dbReference>
<evidence type="ECO:0000313" key="13">
    <source>
        <dbReference type="EMBL" id="SFH31583.1"/>
    </source>
</evidence>
<keyword evidence="10" id="KW-1015">Disulfide bond</keyword>
<evidence type="ECO:0000256" key="5">
    <source>
        <dbReference type="ARBA" id="ARBA00022989"/>
    </source>
</evidence>
<feature type="transmembrane region" description="Helical" evidence="12">
    <location>
        <begin position="329"/>
        <end position="351"/>
    </location>
</feature>
<name>A0A1I2Z160_9MICO</name>
<keyword evidence="2" id="KW-1003">Cell membrane</keyword>
<keyword evidence="9 12" id="KW-0472">Membrane</keyword>
<dbReference type="InterPro" id="IPR050450">
    <property type="entry name" value="COX15/CtaA_HemeA_synthase"/>
</dbReference>
<dbReference type="EMBL" id="SOFE01000023">
    <property type="protein sequence ID" value="TFB82968.1"/>
    <property type="molecule type" value="Genomic_DNA"/>
</dbReference>
<comment type="subcellular location">
    <subcellularLocation>
        <location evidence="1">Membrane</location>
        <topology evidence="1">Multi-pass membrane protein</topology>
    </subcellularLocation>
</comment>
<feature type="transmembrane region" description="Helical" evidence="12">
    <location>
        <begin position="303"/>
        <end position="323"/>
    </location>
</feature>
<evidence type="ECO:0000313" key="16">
    <source>
        <dbReference type="Proteomes" id="UP000297963"/>
    </source>
</evidence>
<dbReference type="Proteomes" id="UP000297963">
    <property type="component" value="Unassembled WGS sequence"/>
</dbReference>
<feature type="transmembrane region" description="Helical" evidence="12">
    <location>
        <begin position="189"/>
        <end position="209"/>
    </location>
</feature>
<accession>A0A1I2Z160</accession>
<keyword evidence="3 12" id="KW-0812">Transmembrane</keyword>
<evidence type="ECO:0000256" key="7">
    <source>
        <dbReference type="ARBA" id="ARBA00023004"/>
    </source>
</evidence>
<keyword evidence="4" id="KW-0479">Metal-binding</keyword>
<dbReference type="GO" id="GO:0006784">
    <property type="term" value="P:heme A biosynthetic process"/>
    <property type="evidence" value="ECO:0007669"/>
    <property type="project" value="InterPro"/>
</dbReference>
<keyword evidence="8" id="KW-0350">Heme biosynthesis</keyword>
<evidence type="ECO:0000256" key="10">
    <source>
        <dbReference type="ARBA" id="ARBA00023157"/>
    </source>
</evidence>
<evidence type="ECO:0000256" key="4">
    <source>
        <dbReference type="ARBA" id="ARBA00022723"/>
    </source>
</evidence>
<protein>
    <submittedName>
        <fullName evidence="13">Cytochrome c oxidase assembly protein subunit 15</fullName>
    </submittedName>
    <submittedName>
        <fullName evidence="14">Heme A synthase</fullName>
    </submittedName>
</protein>